<gene>
    <name evidence="1" type="ORF">C1H87_16205</name>
</gene>
<dbReference type="OrthoDB" id="1446707at2"/>
<organism evidence="1 2">
    <name type="scientific">Flavivirga eckloniae</name>
    <dbReference type="NCBI Taxonomy" id="1803846"/>
    <lineage>
        <taxon>Bacteria</taxon>
        <taxon>Pseudomonadati</taxon>
        <taxon>Bacteroidota</taxon>
        <taxon>Flavobacteriia</taxon>
        <taxon>Flavobacteriales</taxon>
        <taxon>Flavobacteriaceae</taxon>
        <taxon>Flavivirga</taxon>
    </lineage>
</organism>
<dbReference type="EMBL" id="CP025791">
    <property type="protein sequence ID" value="AUP80166.1"/>
    <property type="molecule type" value="Genomic_DNA"/>
</dbReference>
<proteinExistence type="predicted"/>
<protein>
    <submittedName>
        <fullName evidence="1">Uncharacterized protein</fullName>
    </submittedName>
</protein>
<evidence type="ECO:0000313" key="2">
    <source>
        <dbReference type="Proteomes" id="UP000235826"/>
    </source>
</evidence>
<name>A0A2K9PSX8_9FLAO</name>
<dbReference type="AlphaFoldDB" id="A0A2K9PSX8"/>
<dbReference type="RefSeq" id="WP_102756818.1">
    <property type="nucleotide sequence ID" value="NZ_CP025791.1"/>
</dbReference>
<evidence type="ECO:0000313" key="1">
    <source>
        <dbReference type="EMBL" id="AUP80166.1"/>
    </source>
</evidence>
<dbReference type="KEGG" id="fek:C1H87_16205"/>
<reference evidence="1 2" key="1">
    <citation type="submission" date="2018-01" db="EMBL/GenBank/DDBJ databases">
        <title>Complete genome sequence of Flavivirga eckloniae ECD14 isolated from seaweed Ecklonia cava.</title>
        <authorList>
            <person name="Lee J.H."/>
            <person name="Baik K.S."/>
            <person name="Seong C.N."/>
        </authorList>
    </citation>
    <scope>NUCLEOTIDE SEQUENCE [LARGE SCALE GENOMIC DNA]</scope>
    <source>
        <strain evidence="1 2">ECD14</strain>
    </source>
</reference>
<keyword evidence="2" id="KW-1185">Reference proteome</keyword>
<dbReference type="Proteomes" id="UP000235826">
    <property type="component" value="Chromosome"/>
</dbReference>
<accession>A0A2K9PSX8</accession>
<sequence>MNKLFSIVVSLLFVFQSSNVHFNDIVQIDELLEHACFHKKQYGDNFLVFLSKHYGNQKEEHSKKNQEEKEDHRQLPFQHQGHVASVMVFVIKQHPIQLEHLHLEANQVKIDNFYYQMPYTSLYNSRVFQPPKQA</sequence>